<dbReference type="Gene3D" id="1.20.58.220">
    <property type="entry name" value="Phosphate transport system protein phou homolog 2, domain 2"/>
    <property type="match status" value="1"/>
</dbReference>
<comment type="subcellular location">
    <subcellularLocation>
        <location evidence="1 7">Cytoplasm</location>
    </subcellularLocation>
</comment>
<dbReference type="EMBL" id="JACHLZ010000001">
    <property type="protein sequence ID" value="MBB5832152.1"/>
    <property type="molecule type" value="Genomic_DNA"/>
</dbReference>
<reference evidence="9 10" key="1">
    <citation type="submission" date="2020-08" db="EMBL/GenBank/DDBJ databases">
        <title>Sequencing the genomes of 1000 actinobacteria strains.</title>
        <authorList>
            <person name="Klenk H.-P."/>
        </authorList>
    </citation>
    <scope>NUCLEOTIDE SEQUENCE [LARGE SCALE GENOMIC DNA]</scope>
    <source>
        <strain evidence="9 10">DSM 28796</strain>
    </source>
</reference>
<dbReference type="RefSeq" id="WP_184325519.1">
    <property type="nucleotide sequence ID" value="NZ_JACHLZ010000001.1"/>
</dbReference>
<dbReference type="GO" id="GO:0045936">
    <property type="term" value="P:negative regulation of phosphate metabolic process"/>
    <property type="evidence" value="ECO:0007669"/>
    <property type="project" value="InterPro"/>
</dbReference>
<organism evidence="9 10">
    <name type="scientific">Brachybacterium aquaticum</name>
    <dbReference type="NCBI Taxonomy" id="1432564"/>
    <lineage>
        <taxon>Bacteria</taxon>
        <taxon>Bacillati</taxon>
        <taxon>Actinomycetota</taxon>
        <taxon>Actinomycetes</taxon>
        <taxon>Micrococcales</taxon>
        <taxon>Dermabacteraceae</taxon>
        <taxon>Brachybacterium</taxon>
    </lineage>
</organism>
<evidence type="ECO:0000256" key="3">
    <source>
        <dbReference type="ARBA" id="ARBA00011738"/>
    </source>
</evidence>
<dbReference type="SUPFAM" id="SSF109755">
    <property type="entry name" value="PhoU-like"/>
    <property type="match status" value="1"/>
</dbReference>
<evidence type="ECO:0000256" key="4">
    <source>
        <dbReference type="ARBA" id="ARBA00022448"/>
    </source>
</evidence>
<comment type="caution">
    <text evidence="9">The sequence shown here is derived from an EMBL/GenBank/DDBJ whole genome shotgun (WGS) entry which is preliminary data.</text>
</comment>
<dbReference type="PIRSF" id="PIRSF003107">
    <property type="entry name" value="PhoU"/>
    <property type="match status" value="1"/>
</dbReference>
<keyword evidence="6 7" id="KW-0592">Phosphate transport</keyword>
<name>A0A841AFW5_9MICO</name>
<feature type="domain" description="PhoU" evidence="8">
    <location>
        <begin position="121"/>
        <end position="205"/>
    </location>
</feature>
<dbReference type="AlphaFoldDB" id="A0A841AFW5"/>
<protein>
    <recommendedName>
        <fullName evidence="7">Phosphate-specific transport system accessory protein PhoU</fullName>
    </recommendedName>
</protein>
<dbReference type="NCBIfam" id="TIGR02135">
    <property type="entry name" value="phoU_full"/>
    <property type="match status" value="1"/>
</dbReference>
<dbReference type="InterPro" id="IPR038078">
    <property type="entry name" value="PhoU-like_sf"/>
</dbReference>
<keyword evidence="10" id="KW-1185">Reference proteome</keyword>
<dbReference type="InterPro" id="IPR028366">
    <property type="entry name" value="PhoU"/>
</dbReference>
<comment type="similarity">
    <text evidence="2 7">Belongs to the PhoU family.</text>
</comment>
<comment type="function">
    <text evidence="7">Plays a role in the regulation of phosphate uptake.</text>
</comment>
<feature type="domain" description="PhoU" evidence="8">
    <location>
        <begin position="16"/>
        <end position="102"/>
    </location>
</feature>
<evidence type="ECO:0000259" key="8">
    <source>
        <dbReference type="Pfam" id="PF01895"/>
    </source>
</evidence>
<dbReference type="FunFam" id="1.20.58.220:FF:000004">
    <property type="entry name" value="Phosphate-specific transport system accessory protein PhoU"/>
    <property type="match status" value="1"/>
</dbReference>
<gene>
    <name evidence="9" type="ORF">HNR70_001965</name>
</gene>
<keyword evidence="4 7" id="KW-0813">Transport</keyword>
<dbReference type="InterPro" id="IPR026022">
    <property type="entry name" value="PhoU_dom"/>
</dbReference>
<proteinExistence type="inferred from homology"/>
<dbReference type="Pfam" id="PF01895">
    <property type="entry name" value="PhoU"/>
    <property type="match status" value="2"/>
</dbReference>
<dbReference type="Proteomes" id="UP000588158">
    <property type="component" value="Unassembled WGS sequence"/>
</dbReference>
<sequence length="226" mass="24769">MREAYQSDLRHIVDDLLDMAELVETALGDATTALLEGDLALAERVITADPHLDSRQVELDAKAVELLARQSPVATDLRLLVAALRMSSSLERMGDLSAHIALIARRAHPDTAVPEQHREQIRRMSELGLASLKGASQVIAERDLALAAQVEKDDDELDHLMLEISRQISAAEEGSYTAGQVIDLTLLIRFYERIGDHAVSLVRRVGFLVTGDSIDTLAEGVDVPEF</sequence>
<evidence type="ECO:0000313" key="9">
    <source>
        <dbReference type="EMBL" id="MBB5832152.1"/>
    </source>
</evidence>
<evidence type="ECO:0000256" key="5">
    <source>
        <dbReference type="ARBA" id="ARBA00022490"/>
    </source>
</evidence>
<evidence type="ECO:0000313" key="10">
    <source>
        <dbReference type="Proteomes" id="UP000588158"/>
    </source>
</evidence>
<keyword evidence="5 7" id="KW-0963">Cytoplasm</keyword>
<accession>A0A841AFW5</accession>
<evidence type="ECO:0000256" key="2">
    <source>
        <dbReference type="ARBA" id="ARBA00008107"/>
    </source>
</evidence>
<dbReference type="GO" id="GO:0005737">
    <property type="term" value="C:cytoplasm"/>
    <property type="evidence" value="ECO:0007669"/>
    <property type="project" value="UniProtKB-SubCell"/>
</dbReference>
<comment type="subunit">
    <text evidence="3 7">Homodimer.</text>
</comment>
<evidence type="ECO:0000256" key="1">
    <source>
        <dbReference type="ARBA" id="ARBA00004496"/>
    </source>
</evidence>
<dbReference type="PANTHER" id="PTHR42930:SF3">
    <property type="entry name" value="PHOSPHATE-SPECIFIC TRANSPORT SYSTEM ACCESSORY PROTEIN PHOU"/>
    <property type="match status" value="1"/>
</dbReference>
<dbReference type="PANTHER" id="PTHR42930">
    <property type="entry name" value="PHOSPHATE-SPECIFIC TRANSPORT SYSTEM ACCESSORY PROTEIN PHOU"/>
    <property type="match status" value="1"/>
</dbReference>
<evidence type="ECO:0000256" key="7">
    <source>
        <dbReference type="PIRNR" id="PIRNR003107"/>
    </source>
</evidence>
<dbReference type="GO" id="GO:0030643">
    <property type="term" value="P:intracellular phosphate ion homeostasis"/>
    <property type="evidence" value="ECO:0007669"/>
    <property type="project" value="InterPro"/>
</dbReference>
<dbReference type="GO" id="GO:0006817">
    <property type="term" value="P:phosphate ion transport"/>
    <property type="evidence" value="ECO:0007669"/>
    <property type="project" value="UniProtKB-KW"/>
</dbReference>
<evidence type="ECO:0000256" key="6">
    <source>
        <dbReference type="ARBA" id="ARBA00022592"/>
    </source>
</evidence>